<dbReference type="Proteomes" id="UP001604336">
    <property type="component" value="Unassembled WGS sequence"/>
</dbReference>
<organism evidence="1 2">
    <name type="scientific">Abeliophyllum distichum</name>
    <dbReference type="NCBI Taxonomy" id="126358"/>
    <lineage>
        <taxon>Eukaryota</taxon>
        <taxon>Viridiplantae</taxon>
        <taxon>Streptophyta</taxon>
        <taxon>Embryophyta</taxon>
        <taxon>Tracheophyta</taxon>
        <taxon>Spermatophyta</taxon>
        <taxon>Magnoliopsida</taxon>
        <taxon>eudicotyledons</taxon>
        <taxon>Gunneridae</taxon>
        <taxon>Pentapetalae</taxon>
        <taxon>asterids</taxon>
        <taxon>lamiids</taxon>
        <taxon>Lamiales</taxon>
        <taxon>Oleaceae</taxon>
        <taxon>Forsythieae</taxon>
        <taxon>Abeliophyllum</taxon>
    </lineage>
</organism>
<dbReference type="PANTHER" id="PTHR33240">
    <property type="entry name" value="OS08G0508500 PROTEIN"/>
    <property type="match status" value="1"/>
</dbReference>
<accession>A0ABD1UP90</accession>
<keyword evidence="2" id="KW-1185">Reference proteome</keyword>
<gene>
    <name evidence="1" type="ORF">Adt_11801</name>
</gene>
<evidence type="ECO:0000313" key="1">
    <source>
        <dbReference type="EMBL" id="KAL2526747.1"/>
    </source>
</evidence>
<comment type="caution">
    <text evidence="1">The sequence shown here is derived from an EMBL/GenBank/DDBJ whole genome shotgun (WGS) entry which is preliminary data.</text>
</comment>
<evidence type="ECO:0000313" key="2">
    <source>
        <dbReference type="Proteomes" id="UP001604336"/>
    </source>
</evidence>
<dbReference type="EMBL" id="JBFOLK010000003">
    <property type="protein sequence ID" value="KAL2526747.1"/>
    <property type="molecule type" value="Genomic_DNA"/>
</dbReference>
<name>A0ABD1UP90_9LAMI</name>
<protein>
    <submittedName>
        <fullName evidence="1">Integrase catalytic domain-containing protein</fullName>
    </submittedName>
</protein>
<dbReference type="PANTHER" id="PTHR33240:SF17">
    <property type="entry name" value="EUKARYOTIC PEPTIDE CHAIN RELEASE FACTOR GTP-BINDING SUBUNIT-LIKE"/>
    <property type="match status" value="1"/>
</dbReference>
<sequence length="202" mass="22703">MSVLLSSKSKEPTDVFDGTTDPIDHIFTFQDRVRLHGWPDNVACKAFPMTLKKDTREWFETLPLRSITLFADFVNKFAISFYSSARKNKIAMGLMVSFPHDDVLVITRDIADFDVKRVLVDMESAANVLSWDAFKALRISTNELKPVNTPLQGFGGATVIPEEIVDLPVVLEKHLACVSLVTLLVKTLMAYNAIYVHRSNVI</sequence>
<proteinExistence type="predicted"/>
<reference evidence="2" key="1">
    <citation type="submission" date="2024-07" db="EMBL/GenBank/DDBJ databases">
        <title>Two chromosome-level genome assemblies of Korean endemic species Abeliophyllum distichum and Forsythia ovata (Oleaceae).</title>
        <authorList>
            <person name="Jang H."/>
        </authorList>
    </citation>
    <scope>NUCLEOTIDE SEQUENCE [LARGE SCALE GENOMIC DNA]</scope>
</reference>
<dbReference type="AlphaFoldDB" id="A0ABD1UP90"/>